<dbReference type="InterPro" id="IPR001594">
    <property type="entry name" value="Palmitoyltrfase_DHHC"/>
</dbReference>
<reference evidence="12 13" key="1">
    <citation type="submission" date="2011-07" db="EMBL/GenBank/DDBJ databases">
        <authorList>
            <person name="Coyne R."/>
            <person name="Brami D."/>
            <person name="Johnson J."/>
            <person name="Hostetler J."/>
            <person name="Hannick L."/>
            <person name="Clark T."/>
            <person name="Cassidy-Hanley D."/>
            <person name="Inman J."/>
        </authorList>
    </citation>
    <scope>NUCLEOTIDE SEQUENCE [LARGE SCALE GENOMIC DNA]</scope>
    <source>
        <strain evidence="12 13">G5</strain>
    </source>
</reference>
<name>G0R222_ICHMU</name>
<evidence type="ECO:0000256" key="4">
    <source>
        <dbReference type="ARBA" id="ARBA00022692"/>
    </source>
</evidence>
<dbReference type="GO" id="GO:0006612">
    <property type="term" value="P:protein targeting to membrane"/>
    <property type="evidence" value="ECO:0007669"/>
    <property type="project" value="TreeGrafter"/>
</dbReference>
<evidence type="ECO:0000256" key="5">
    <source>
        <dbReference type="ARBA" id="ARBA00022989"/>
    </source>
</evidence>
<dbReference type="OMA" id="PARSKWC"/>
<feature type="transmembrane region" description="Helical" evidence="10">
    <location>
        <begin position="208"/>
        <end position="236"/>
    </location>
</feature>
<evidence type="ECO:0000313" key="13">
    <source>
        <dbReference type="Proteomes" id="UP000008983"/>
    </source>
</evidence>
<feature type="transmembrane region" description="Helical" evidence="10">
    <location>
        <begin position="81"/>
        <end position="100"/>
    </location>
</feature>
<evidence type="ECO:0000256" key="6">
    <source>
        <dbReference type="ARBA" id="ARBA00023136"/>
    </source>
</evidence>
<dbReference type="OrthoDB" id="5977743at2759"/>
<dbReference type="PANTHER" id="PTHR22883:SF301">
    <property type="entry name" value="PALMITOYLTRANSFERASE ZDHHC12"/>
    <property type="match status" value="1"/>
</dbReference>
<protein>
    <recommendedName>
        <fullName evidence="10">Palmitoyltransferase</fullName>
        <ecNumber evidence="10">2.3.1.225</ecNumber>
    </recommendedName>
</protein>
<proteinExistence type="inferred from homology"/>
<dbReference type="InParanoid" id="G0R222"/>
<comment type="catalytic activity">
    <reaction evidence="10">
        <text>L-cysteinyl-[protein] + hexadecanoyl-CoA = S-hexadecanoyl-L-cysteinyl-[protein] + CoA</text>
        <dbReference type="Rhea" id="RHEA:36683"/>
        <dbReference type="Rhea" id="RHEA-COMP:10131"/>
        <dbReference type="Rhea" id="RHEA-COMP:11032"/>
        <dbReference type="ChEBI" id="CHEBI:29950"/>
        <dbReference type="ChEBI" id="CHEBI:57287"/>
        <dbReference type="ChEBI" id="CHEBI:57379"/>
        <dbReference type="ChEBI" id="CHEBI:74151"/>
        <dbReference type="EC" id="2.3.1.225"/>
    </reaction>
</comment>
<dbReference type="EC" id="2.3.1.225" evidence="10"/>
<evidence type="ECO:0000256" key="1">
    <source>
        <dbReference type="ARBA" id="ARBA00004127"/>
    </source>
</evidence>
<evidence type="ECO:0000256" key="8">
    <source>
        <dbReference type="ARBA" id="ARBA00023288"/>
    </source>
</evidence>
<evidence type="ECO:0000256" key="9">
    <source>
        <dbReference type="ARBA" id="ARBA00023315"/>
    </source>
</evidence>
<feature type="transmembrane region" description="Helical" evidence="10">
    <location>
        <begin position="112"/>
        <end position="131"/>
    </location>
</feature>
<keyword evidence="8" id="KW-0449">Lipoprotein</keyword>
<keyword evidence="9 10" id="KW-0012">Acyltransferase</keyword>
<evidence type="ECO:0000313" key="12">
    <source>
        <dbReference type="EMBL" id="EGR28486.1"/>
    </source>
</evidence>
<evidence type="ECO:0000256" key="2">
    <source>
        <dbReference type="ARBA" id="ARBA00008574"/>
    </source>
</evidence>
<dbReference type="RefSeq" id="XP_004029722.1">
    <property type="nucleotide sequence ID" value="XM_004029674.1"/>
</dbReference>
<dbReference type="GeneID" id="14904566"/>
<evidence type="ECO:0000256" key="7">
    <source>
        <dbReference type="ARBA" id="ARBA00023139"/>
    </source>
</evidence>
<evidence type="ECO:0000256" key="3">
    <source>
        <dbReference type="ARBA" id="ARBA00022679"/>
    </source>
</evidence>
<feature type="transmembrane region" description="Helical" evidence="10">
    <location>
        <begin position="7"/>
        <end position="25"/>
    </location>
</feature>
<dbReference type="GO" id="GO:0005794">
    <property type="term" value="C:Golgi apparatus"/>
    <property type="evidence" value="ECO:0007669"/>
    <property type="project" value="TreeGrafter"/>
</dbReference>
<dbReference type="EMBL" id="GL984238">
    <property type="protein sequence ID" value="EGR28486.1"/>
    <property type="molecule type" value="Genomic_DNA"/>
</dbReference>
<dbReference type="InterPro" id="IPR039859">
    <property type="entry name" value="PFA4/ZDH16/20/ERF2-like"/>
</dbReference>
<comment type="domain">
    <text evidence="10">The DHHC domain is required for palmitoyltransferase activity.</text>
</comment>
<dbReference type="PROSITE" id="PS50216">
    <property type="entry name" value="DHHC"/>
    <property type="match status" value="1"/>
</dbReference>
<comment type="similarity">
    <text evidence="2 10">Belongs to the DHHC palmitoyltransferase family.</text>
</comment>
<comment type="subcellular location">
    <subcellularLocation>
        <location evidence="1">Endomembrane system</location>
        <topology evidence="1">Multi-pass membrane protein</topology>
    </subcellularLocation>
</comment>
<dbReference type="Pfam" id="PF01529">
    <property type="entry name" value="DHHC"/>
    <property type="match status" value="1"/>
</dbReference>
<dbReference type="Proteomes" id="UP000008983">
    <property type="component" value="Unassembled WGS sequence"/>
</dbReference>
<keyword evidence="6 10" id="KW-0472">Membrane</keyword>
<keyword evidence="7" id="KW-0564">Palmitate</keyword>
<dbReference type="GO" id="GO:0019706">
    <property type="term" value="F:protein-cysteine S-palmitoyltransferase activity"/>
    <property type="evidence" value="ECO:0007669"/>
    <property type="project" value="UniProtKB-EC"/>
</dbReference>
<gene>
    <name evidence="12" type="ORF">IMG5_174400</name>
</gene>
<keyword evidence="13" id="KW-1185">Reference proteome</keyword>
<feature type="transmembrane region" description="Helical" evidence="10">
    <location>
        <begin position="256"/>
        <end position="276"/>
    </location>
</feature>
<dbReference type="eggNOG" id="KOG1312">
    <property type="taxonomic scope" value="Eukaryota"/>
</dbReference>
<dbReference type="PANTHER" id="PTHR22883">
    <property type="entry name" value="ZINC FINGER DHHC DOMAIN CONTAINING PROTEIN"/>
    <property type="match status" value="1"/>
</dbReference>
<accession>G0R222</accession>
<sequence length="385" mass="45441">MIELQSLLVFFLQILLIGAILYIIFCADPNSNSILGKLNRLLFRIIPQIYNKHKFGKLIILVDICVNFFNYLCYTNHPLVQIFYLLISVGGFILYWIYGLNVHFPNSQVSDIHIVTLPIVAIVSFYTYYLICAVPPGQITQQNVKEYVKKYQPFYDQILYDKKNTCSTCKILKPARSKHCKICNICVPKFDHHCIWVRQCVGQNNYKYFLLFIGSHAFFTVYGFIAGAFCIYGIIFDRNLHNAVFTIPGSNQYYESSWIIIIQVLIYFYNINIYILQFIFFKETVFVFMIILCFIMGLALSIFFFYHLSLVKANTTSGEKMKRSCFIEYFENEIYNLGKNKNESEEKQKENNDKIIRYKENIKIIKNQMETDKNFWKLLKEVFRS</sequence>
<dbReference type="GO" id="GO:0005783">
    <property type="term" value="C:endoplasmic reticulum"/>
    <property type="evidence" value="ECO:0007669"/>
    <property type="project" value="TreeGrafter"/>
</dbReference>
<feature type="transmembrane region" description="Helical" evidence="10">
    <location>
        <begin position="285"/>
        <end position="306"/>
    </location>
</feature>
<dbReference type="AlphaFoldDB" id="G0R222"/>
<evidence type="ECO:0000256" key="10">
    <source>
        <dbReference type="RuleBase" id="RU079119"/>
    </source>
</evidence>
<keyword evidence="4 10" id="KW-0812">Transmembrane</keyword>
<keyword evidence="3 10" id="KW-0808">Transferase</keyword>
<feature type="domain" description="Palmitoyltransferase DHHC" evidence="11">
    <location>
        <begin position="161"/>
        <end position="323"/>
    </location>
</feature>
<dbReference type="FunCoup" id="G0R222">
    <property type="interactions" value="9"/>
</dbReference>
<organism evidence="12 13">
    <name type="scientific">Ichthyophthirius multifiliis</name>
    <name type="common">White spot disease agent</name>
    <name type="synonym">Ich</name>
    <dbReference type="NCBI Taxonomy" id="5932"/>
    <lineage>
        <taxon>Eukaryota</taxon>
        <taxon>Sar</taxon>
        <taxon>Alveolata</taxon>
        <taxon>Ciliophora</taxon>
        <taxon>Intramacronucleata</taxon>
        <taxon>Oligohymenophorea</taxon>
        <taxon>Hymenostomatida</taxon>
        <taxon>Ophryoglenina</taxon>
        <taxon>Ichthyophthirius</taxon>
    </lineage>
</organism>
<keyword evidence="5 10" id="KW-1133">Transmembrane helix</keyword>
<evidence type="ECO:0000259" key="11">
    <source>
        <dbReference type="Pfam" id="PF01529"/>
    </source>
</evidence>